<dbReference type="GO" id="GO:0016567">
    <property type="term" value="P:protein ubiquitination"/>
    <property type="evidence" value="ECO:0007669"/>
    <property type="project" value="InterPro"/>
</dbReference>
<dbReference type="InterPro" id="IPR031127">
    <property type="entry name" value="E3_UB_ligase_RBR"/>
</dbReference>
<keyword evidence="12" id="KW-1185">Reference proteome</keyword>
<evidence type="ECO:0000313" key="11">
    <source>
        <dbReference type="EMBL" id="KIW49609.1"/>
    </source>
</evidence>
<reference evidence="11 12" key="1">
    <citation type="submission" date="2015-01" db="EMBL/GenBank/DDBJ databases">
        <title>The Genome Sequence of Exophiala xenobiotica CBS118157.</title>
        <authorList>
            <consortium name="The Broad Institute Genomics Platform"/>
            <person name="Cuomo C."/>
            <person name="de Hoog S."/>
            <person name="Gorbushina A."/>
            <person name="Stielow B."/>
            <person name="Teixiera M."/>
            <person name="Abouelleil A."/>
            <person name="Chapman S.B."/>
            <person name="Priest M."/>
            <person name="Young S.K."/>
            <person name="Wortman J."/>
            <person name="Nusbaum C."/>
            <person name="Birren B."/>
        </authorList>
    </citation>
    <scope>NUCLEOTIDE SEQUENCE [LARGE SCALE GENOMIC DNA]</scope>
    <source>
        <strain evidence="11 12">CBS 118157</strain>
    </source>
</reference>
<feature type="compositionally biased region" description="Low complexity" evidence="9">
    <location>
        <begin position="222"/>
        <end position="235"/>
    </location>
</feature>
<dbReference type="GeneID" id="25333184"/>
<dbReference type="RefSeq" id="XP_013310193.1">
    <property type="nucleotide sequence ID" value="XM_013454739.1"/>
</dbReference>
<name>A0A0D2EP71_9EURO</name>
<dbReference type="STRING" id="348802.A0A0D2EP71"/>
<comment type="catalytic activity">
    <reaction evidence="1">
        <text>[E2 ubiquitin-conjugating enzyme]-S-ubiquitinyl-L-cysteine + [acceptor protein]-L-lysine = [E2 ubiquitin-conjugating enzyme]-L-cysteine + [acceptor protein]-N(6)-ubiquitinyl-L-lysine.</text>
        <dbReference type="EC" id="2.3.2.31"/>
    </reaction>
</comment>
<evidence type="ECO:0000256" key="9">
    <source>
        <dbReference type="SAM" id="MobiDB-lite"/>
    </source>
</evidence>
<proteinExistence type="predicted"/>
<dbReference type="PROSITE" id="PS51873">
    <property type="entry name" value="TRIAD"/>
    <property type="match status" value="1"/>
</dbReference>
<feature type="compositionally biased region" description="Acidic residues" evidence="9">
    <location>
        <begin position="537"/>
        <end position="558"/>
    </location>
</feature>
<feature type="domain" description="RING-type" evidence="10">
    <location>
        <begin position="331"/>
        <end position="539"/>
    </location>
</feature>
<dbReference type="GO" id="GO:0008270">
    <property type="term" value="F:zinc ion binding"/>
    <property type="evidence" value="ECO:0007669"/>
    <property type="project" value="UniProtKB-KW"/>
</dbReference>
<dbReference type="AlphaFoldDB" id="A0A0D2EP71"/>
<feature type="region of interest" description="Disordered" evidence="9">
    <location>
        <begin position="1"/>
        <end position="108"/>
    </location>
</feature>
<keyword evidence="4" id="KW-0479">Metal-binding</keyword>
<evidence type="ECO:0000256" key="1">
    <source>
        <dbReference type="ARBA" id="ARBA00001798"/>
    </source>
</evidence>
<dbReference type="InterPro" id="IPR044066">
    <property type="entry name" value="TRIAD_supradom"/>
</dbReference>
<sequence>MSYASKPLVVDGDGDALMMDTQSEDRRGSFRSPPFAPRYSFPPQSDPGLIYSSPFPSFSRVPAAAEQQHRRNPATSNPNTRTDQPPAGDRPVHNRHPSTPGPFGDFRHLPVPPGYPFILPLPQRSAIYGPGYRPTDAATRLILAPPPHIPISFPRIEEGHHRSTRSGTPPPLTPAFRTNSTAMETNRPSPRSERSLDAPFPLRQDMNQGRSQGSVTQGRSLRQSPQTRQSTPSSTFTLRTRDSLELIEGGTWNQSSSEKILSTEADMLNDSDDSATSTASRIPRLLRDDLTASPPAPRIYGIVENNAGQHAQAQRAFHRRRMSRPPNPNRRLFPCTACMDDFNRDDLLNIGCGCRYCQECLKDAFEAGCANMASFPPKCCGKALRISVWGGMLERGLVDRYKQIEAEFTANRPLYCAYAHCSAFLPENNHLADHEVGVCFKCERVTCKRCRRLMDEHQEGIWDADERICPKEDDNEAALYALGSEKRWKQCPTCLTMVERTDGCNHMDCICGVEFCYRCGRLFDEDDSCECAPGSWQDDEDEENGENEDEDESDGEDWPDFRRAVDPAGRPACFHRHTSALGEGFLACHGCLEHKPLHSCEACGLELCMGCLENVRSRVDVSPGTRARTPSSAIEVVVPPMVHQDLDRGRGWGHLRP</sequence>
<evidence type="ECO:0000256" key="5">
    <source>
        <dbReference type="ARBA" id="ARBA00022737"/>
    </source>
</evidence>
<dbReference type="InterPro" id="IPR002867">
    <property type="entry name" value="IBR_dom"/>
</dbReference>
<protein>
    <recommendedName>
        <fullName evidence="2">RBR-type E3 ubiquitin transferase</fullName>
        <ecNumber evidence="2">2.3.2.31</ecNumber>
    </recommendedName>
</protein>
<dbReference type="EMBL" id="KN847323">
    <property type="protein sequence ID" value="KIW49609.1"/>
    <property type="molecule type" value="Genomic_DNA"/>
</dbReference>
<dbReference type="OrthoDB" id="9977870at2759"/>
<dbReference type="HOGENOM" id="CLU_433440_0_0_1"/>
<feature type="region of interest" description="Disordered" evidence="9">
    <location>
        <begin position="268"/>
        <end position="290"/>
    </location>
</feature>
<feature type="compositionally biased region" description="Polar residues" evidence="9">
    <location>
        <begin position="73"/>
        <end position="83"/>
    </location>
</feature>
<evidence type="ECO:0000256" key="8">
    <source>
        <dbReference type="ARBA" id="ARBA00022833"/>
    </source>
</evidence>
<evidence type="ECO:0000256" key="6">
    <source>
        <dbReference type="ARBA" id="ARBA00022771"/>
    </source>
</evidence>
<keyword evidence="7" id="KW-0833">Ubl conjugation pathway</keyword>
<evidence type="ECO:0000256" key="4">
    <source>
        <dbReference type="ARBA" id="ARBA00022723"/>
    </source>
</evidence>
<evidence type="ECO:0000259" key="10">
    <source>
        <dbReference type="PROSITE" id="PS51873"/>
    </source>
</evidence>
<keyword evidence="3" id="KW-0808">Transferase</keyword>
<feature type="region of interest" description="Disordered" evidence="9">
    <location>
        <begin position="534"/>
        <end position="559"/>
    </location>
</feature>
<evidence type="ECO:0000313" key="12">
    <source>
        <dbReference type="Proteomes" id="UP000054342"/>
    </source>
</evidence>
<dbReference type="GO" id="GO:0061630">
    <property type="term" value="F:ubiquitin protein ligase activity"/>
    <property type="evidence" value="ECO:0007669"/>
    <property type="project" value="UniProtKB-EC"/>
</dbReference>
<dbReference type="Proteomes" id="UP000054342">
    <property type="component" value="Unassembled WGS sequence"/>
</dbReference>
<dbReference type="SUPFAM" id="SSF57850">
    <property type="entry name" value="RING/U-box"/>
    <property type="match status" value="1"/>
</dbReference>
<dbReference type="Gene3D" id="1.20.120.1750">
    <property type="match status" value="1"/>
</dbReference>
<evidence type="ECO:0000256" key="2">
    <source>
        <dbReference type="ARBA" id="ARBA00012251"/>
    </source>
</evidence>
<dbReference type="EC" id="2.3.2.31" evidence="2"/>
<accession>A0A0D2EP71</accession>
<evidence type="ECO:0000256" key="3">
    <source>
        <dbReference type="ARBA" id="ARBA00022679"/>
    </source>
</evidence>
<feature type="region of interest" description="Disordered" evidence="9">
    <location>
        <begin position="159"/>
        <end position="242"/>
    </location>
</feature>
<keyword evidence="8" id="KW-0862">Zinc</keyword>
<dbReference type="InterPro" id="IPR013083">
    <property type="entry name" value="Znf_RING/FYVE/PHD"/>
</dbReference>
<evidence type="ECO:0000256" key="7">
    <source>
        <dbReference type="ARBA" id="ARBA00022786"/>
    </source>
</evidence>
<organism evidence="11 12">
    <name type="scientific">Exophiala xenobiotica</name>
    <dbReference type="NCBI Taxonomy" id="348802"/>
    <lineage>
        <taxon>Eukaryota</taxon>
        <taxon>Fungi</taxon>
        <taxon>Dikarya</taxon>
        <taxon>Ascomycota</taxon>
        <taxon>Pezizomycotina</taxon>
        <taxon>Eurotiomycetes</taxon>
        <taxon>Chaetothyriomycetidae</taxon>
        <taxon>Chaetothyriales</taxon>
        <taxon>Herpotrichiellaceae</taxon>
        <taxon>Exophiala</taxon>
    </lineage>
</organism>
<dbReference type="PANTHER" id="PTHR11685">
    <property type="entry name" value="RBR FAMILY RING FINGER AND IBR DOMAIN-CONTAINING"/>
    <property type="match status" value="1"/>
</dbReference>
<keyword evidence="6" id="KW-0863">Zinc-finger</keyword>
<feature type="compositionally biased region" description="Polar residues" evidence="9">
    <location>
        <begin position="205"/>
        <end position="221"/>
    </location>
</feature>
<feature type="compositionally biased region" description="Polar residues" evidence="9">
    <location>
        <begin position="176"/>
        <end position="189"/>
    </location>
</feature>
<keyword evidence="5" id="KW-0677">Repeat</keyword>
<dbReference type="Pfam" id="PF01485">
    <property type="entry name" value="IBR"/>
    <property type="match status" value="1"/>
</dbReference>
<dbReference type="Gene3D" id="3.30.40.10">
    <property type="entry name" value="Zinc/RING finger domain, C3HC4 (zinc finger)"/>
    <property type="match status" value="1"/>
</dbReference>
<gene>
    <name evidence="11" type="ORF">PV05_11276</name>
</gene>
<dbReference type="CDD" id="cd22584">
    <property type="entry name" value="Rcat_RBR_unk"/>
    <property type="match status" value="1"/>
</dbReference>